<comment type="similarity">
    <text evidence="3 11">Belongs to the peptidase M50B family.</text>
</comment>
<dbReference type="Gene3D" id="2.30.42.10">
    <property type="match status" value="1"/>
</dbReference>
<feature type="transmembrane region" description="Helical" evidence="11">
    <location>
        <begin position="239"/>
        <end position="258"/>
    </location>
</feature>
<dbReference type="SUPFAM" id="SSF50156">
    <property type="entry name" value="PDZ domain-like"/>
    <property type="match status" value="1"/>
</dbReference>
<dbReference type="Proteomes" id="UP000231183">
    <property type="component" value="Unassembled WGS sequence"/>
</dbReference>
<evidence type="ECO:0000313" key="14">
    <source>
        <dbReference type="Proteomes" id="UP000231183"/>
    </source>
</evidence>
<evidence type="ECO:0000256" key="3">
    <source>
        <dbReference type="ARBA" id="ARBA00007931"/>
    </source>
</evidence>
<keyword evidence="7 11" id="KW-0862">Zinc</keyword>
<proteinExistence type="inferred from homology"/>
<dbReference type="SMART" id="SM00228">
    <property type="entry name" value="PDZ"/>
    <property type="match status" value="1"/>
</dbReference>
<dbReference type="Pfam" id="PF17820">
    <property type="entry name" value="PDZ_6"/>
    <property type="match status" value="1"/>
</dbReference>
<dbReference type="GO" id="GO:0046872">
    <property type="term" value="F:metal ion binding"/>
    <property type="evidence" value="ECO:0007669"/>
    <property type="project" value="UniProtKB-KW"/>
</dbReference>
<comment type="cofactor">
    <cofactor evidence="1 11">
        <name>Zn(2+)</name>
        <dbReference type="ChEBI" id="CHEBI:29105"/>
    </cofactor>
</comment>
<gene>
    <name evidence="13" type="primary">rseP</name>
    <name evidence="13" type="ORF">COU31_03640</name>
</gene>
<organism evidence="13 14">
    <name type="scientific">Candidatus Magasanikbacteria bacterium CG10_big_fil_rev_8_21_14_0_10_40_10</name>
    <dbReference type="NCBI Taxonomy" id="1974648"/>
    <lineage>
        <taxon>Bacteria</taxon>
        <taxon>Candidatus Magasanikiibacteriota</taxon>
    </lineage>
</organism>
<comment type="caution">
    <text evidence="13">The sequence shown here is derived from an EMBL/GenBank/DDBJ whole genome shotgun (WGS) entry which is preliminary data.</text>
</comment>
<dbReference type="InterPro" id="IPR001478">
    <property type="entry name" value="PDZ"/>
</dbReference>
<evidence type="ECO:0000259" key="12">
    <source>
        <dbReference type="PROSITE" id="PS50106"/>
    </source>
</evidence>
<dbReference type="EMBL" id="PFBX01000040">
    <property type="protein sequence ID" value="PIT87298.1"/>
    <property type="molecule type" value="Genomic_DNA"/>
</dbReference>
<evidence type="ECO:0000256" key="10">
    <source>
        <dbReference type="ARBA" id="ARBA00023136"/>
    </source>
</evidence>
<evidence type="ECO:0000256" key="2">
    <source>
        <dbReference type="ARBA" id="ARBA00004141"/>
    </source>
</evidence>
<dbReference type="AlphaFoldDB" id="A0A2M6W3C7"/>
<sequence>VYEFGFGFPPRAFGFYRDPNTKKWIFVWRKKQSAINNQQSTLTNTVGGGEHDEEYPGVLYTINWLPLGGFVKIKGENGELMNDADSFGFHKAWKKVVVLVAGVGMNFVLAVVLLAVGFLIGLPTDMTHGIDDKAIIVEPSVVMIQQVVKDSPAFRAGLSVGDKIISLNDTPIQTTDALISSIQSTGATLIRLAITRDGNNMTVEITPEVDTETGNAHIGVYPANAGIVRYPWYLALWKGFVASVFGVVSIVIGFFVLIKGLILGNGLSFEVSGPVGIATMIGQSARLGVAYLLNISAMISLSLAVINILPIPALDGGRLLFVLIEWFTGRKVPIKYEQIAHTIGFVLLMILIVVVTWRDVVGLL</sequence>
<feature type="transmembrane region" description="Helical" evidence="11">
    <location>
        <begin position="96"/>
        <end position="120"/>
    </location>
</feature>
<feature type="transmembrane region" description="Helical" evidence="11">
    <location>
        <begin position="289"/>
        <end position="311"/>
    </location>
</feature>
<dbReference type="InterPro" id="IPR041489">
    <property type="entry name" value="PDZ_6"/>
</dbReference>
<name>A0A2M6W3C7_9BACT</name>
<evidence type="ECO:0000256" key="1">
    <source>
        <dbReference type="ARBA" id="ARBA00001947"/>
    </source>
</evidence>
<dbReference type="InterPro" id="IPR036034">
    <property type="entry name" value="PDZ_sf"/>
</dbReference>
<feature type="domain" description="PDZ" evidence="12">
    <location>
        <begin position="142"/>
        <end position="173"/>
    </location>
</feature>
<evidence type="ECO:0000256" key="4">
    <source>
        <dbReference type="ARBA" id="ARBA00022670"/>
    </source>
</evidence>
<reference evidence="14" key="1">
    <citation type="submission" date="2017-09" db="EMBL/GenBank/DDBJ databases">
        <title>Depth-based differentiation of microbial function through sediment-hosted aquifers and enrichment of novel symbionts in the deep terrestrial subsurface.</title>
        <authorList>
            <person name="Probst A.J."/>
            <person name="Ladd B."/>
            <person name="Jarett J.K."/>
            <person name="Geller-Mcgrath D.E."/>
            <person name="Sieber C.M.K."/>
            <person name="Emerson J.B."/>
            <person name="Anantharaman K."/>
            <person name="Thomas B.C."/>
            <person name="Malmstrom R."/>
            <person name="Stieglmeier M."/>
            <person name="Klingl A."/>
            <person name="Woyke T."/>
            <person name="Ryan C.M."/>
            <person name="Banfield J.F."/>
        </authorList>
    </citation>
    <scope>NUCLEOTIDE SEQUENCE [LARGE SCALE GENOMIC DNA]</scope>
</reference>
<dbReference type="InterPro" id="IPR008915">
    <property type="entry name" value="Peptidase_M50"/>
</dbReference>
<keyword evidence="8 11" id="KW-1133">Transmembrane helix</keyword>
<keyword evidence="11" id="KW-0479">Metal-binding</keyword>
<keyword evidence="4 13" id="KW-0645">Protease</keyword>
<dbReference type="PANTHER" id="PTHR42837:SF2">
    <property type="entry name" value="MEMBRANE METALLOPROTEASE ARASP2, CHLOROPLASTIC-RELATED"/>
    <property type="match status" value="1"/>
</dbReference>
<keyword evidence="10 11" id="KW-0472">Membrane</keyword>
<evidence type="ECO:0000256" key="5">
    <source>
        <dbReference type="ARBA" id="ARBA00022692"/>
    </source>
</evidence>
<feature type="non-terminal residue" evidence="13">
    <location>
        <position position="1"/>
    </location>
</feature>
<evidence type="ECO:0000256" key="6">
    <source>
        <dbReference type="ARBA" id="ARBA00022801"/>
    </source>
</evidence>
<evidence type="ECO:0000256" key="11">
    <source>
        <dbReference type="RuleBase" id="RU362031"/>
    </source>
</evidence>
<evidence type="ECO:0000256" key="9">
    <source>
        <dbReference type="ARBA" id="ARBA00023049"/>
    </source>
</evidence>
<dbReference type="NCBIfam" id="TIGR00054">
    <property type="entry name" value="RIP metalloprotease RseP"/>
    <property type="match status" value="1"/>
</dbReference>
<dbReference type="Pfam" id="PF02163">
    <property type="entry name" value="Peptidase_M50"/>
    <property type="match status" value="1"/>
</dbReference>
<dbReference type="PROSITE" id="PS50106">
    <property type="entry name" value="PDZ"/>
    <property type="match status" value="1"/>
</dbReference>
<protein>
    <recommendedName>
        <fullName evidence="11">Zinc metalloprotease</fullName>
        <ecNumber evidence="11">3.4.24.-</ecNumber>
    </recommendedName>
</protein>
<accession>A0A2M6W3C7</accession>
<comment type="subcellular location">
    <subcellularLocation>
        <location evidence="2">Membrane</location>
        <topology evidence="2">Multi-pass membrane protein</topology>
    </subcellularLocation>
</comment>
<feature type="transmembrane region" description="Helical" evidence="11">
    <location>
        <begin position="339"/>
        <end position="357"/>
    </location>
</feature>
<dbReference type="GO" id="GO:0016020">
    <property type="term" value="C:membrane"/>
    <property type="evidence" value="ECO:0007669"/>
    <property type="project" value="UniProtKB-SubCell"/>
</dbReference>
<evidence type="ECO:0000256" key="8">
    <source>
        <dbReference type="ARBA" id="ARBA00022989"/>
    </source>
</evidence>
<dbReference type="InterPro" id="IPR004387">
    <property type="entry name" value="Pept_M50_Zn"/>
</dbReference>
<keyword evidence="6 11" id="KW-0378">Hydrolase</keyword>
<dbReference type="PANTHER" id="PTHR42837">
    <property type="entry name" value="REGULATOR OF SIGMA-E PROTEASE RSEP"/>
    <property type="match status" value="1"/>
</dbReference>
<keyword evidence="9 11" id="KW-0482">Metalloprotease</keyword>
<evidence type="ECO:0000256" key="7">
    <source>
        <dbReference type="ARBA" id="ARBA00022833"/>
    </source>
</evidence>
<evidence type="ECO:0000313" key="13">
    <source>
        <dbReference type="EMBL" id="PIT87298.1"/>
    </source>
</evidence>
<keyword evidence="5 11" id="KW-0812">Transmembrane</keyword>
<dbReference type="GO" id="GO:0004222">
    <property type="term" value="F:metalloendopeptidase activity"/>
    <property type="evidence" value="ECO:0007669"/>
    <property type="project" value="InterPro"/>
</dbReference>
<dbReference type="EC" id="3.4.24.-" evidence="11"/>
<dbReference type="GO" id="GO:0006508">
    <property type="term" value="P:proteolysis"/>
    <property type="evidence" value="ECO:0007669"/>
    <property type="project" value="UniProtKB-KW"/>
</dbReference>